<dbReference type="Proteomes" id="UP000004926">
    <property type="component" value="Chromosome"/>
</dbReference>
<name>H5X0L3_9PSEU</name>
<dbReference type="EMBL" id="CM001439">
    <property type="protein sequence ID" value="EHR50809.1"/>
    <property type="molecule type" value="Genomic_DNA"/>
</dbReference>
<feature type="domain" description="CN hydrolase" evidence="2">
    <location>
        <begin position="5"/>
        <end position="256"/>
    </location>
</feature>
<dbReference type="PROSITE" id="PS50263">
    <property type="entry name" value="CN_HYDROLASE"/>
    <property type="match status" value="1"/>
</dbReference>
<gene>
    <name evidence="3" type="ORF">SacmaDRAFT_2567</name>
</gene>
<keyword evidence="3" id="KW-0378">Hydrolase</keyword>
<reference evidence="3 4" key="1">
    <citation type="journal article" date="2012" name="Stand. Genomic Sci.">
        <title>Genome sequence of the ocean sediment bacterium Saccharomonospora marina type strain (XMU15(T)).</title>
        <authorList>
            <person name="Klenk H.P."/>
            <person name="Lu M."/>
            <person name="Lucas S."/>
            <person name="Lapidus A."/>
            <person name="Copeland A."/>
            <person name="Pitluck S."/>
            <person name="Goodwin L.A."/>
            <person name="Han C."/>
            <person name="Tapia R."/>
            <person name="Brambilla E.M."/>
            <person name="Potter G."/>
            <person name="Land M."/>
            <person name="Ivanova N."/>
            <person name="Rohde M."/>
            <person name="Goker M."/>
            <person name="Detter J.C."/>
            <person name="Li W.J."/>
            <person name="Kyrpides N.C."/>
            <person name="Woyke T."/>
        </authorList>
    </citation>
    <scope>NUCLEOTIDE SEQUENCE [LARGE SCALE GENOMIC DNA]</scope>
    <source>
        <strain evidence="3 4">XMU15</strain>
    </source>
</reference>
<evidence type="ECO:0000313" key="4">
    <source>
        <dbReference type="Proteomes" id="UP000004926"/>
    </source>
</evidence>
<organism evidence="3 4">
    <name type="scientific">Saccharomonospora marina XMU15</name>
    <dbReference type="NCBI Taxonomy" id="882083"/>
    <lineage>
        <taxon>Bacteria</taxon>
        <taxon>Bacillati</taxon>
        <taxon>Actinomycetota</taxon>
        <taxon>Actinomycetes</taxon>
        <taxon>Pseudonocardiales</taxon>
        <taxon>Pseudonocardiaceae</taxon>
        <taxon>Saccharomonospora</taxon>
    </lineage>
</organism>
<keyword evidence="4" id="KW-1185">Reference proteome</keyword>
<proteinExistence type="predicted"/>
<dbReference type="CDD" id="cd07197">
    <property type="entry name" value="nitrilase"/>
    <property type="match status" value="1"/>
</dbReference>
<dbReference type="AlphaFoldDB" id="H5X0L3"/>
<dbReference type="GO" id="GO:0016787">
    <property type="term" value="F:hydrolase activity"/>
    <property type="evidence" value="ECO:0007669"/>
    <property type="project" value="UniProtKB-KW"/>
</dbReference>
<protein>
    <submittedName>
        <fullName evidence="3">Putative amidohydrolase</fullName>
    </submittedName>
</protein>
<dbReference type="RefSeq" id="WP_009154194.1">
    <property type="nucleotide sequence ID" value="NZ_CM001439.1"/>
</dbReference>
<dbReference type="eggNOG" id="COG0388">
    <property type="taxonomic scope" value="Bacteria"/>
</dbReference>
<dbReference type="Pfam" id="PF00795">
    <property type="entry name" value="CN_hydrolase"/>
    <property type="match status" value="1"/>
</dbReference>
<dbReference type="SUPFAM" id="SSF56317">
    <property type="entry name" value="Carbon-nitrogen hydrolase"/>
    <property type="match status" value="1"/>
</dbReference>
<dbReference type="Gene3D" id="3.60.110.10">
    <property type="entry name" value="Carbon-nitrogen hydrolase"/>
    <property type="match status" value="1"/>
</dbReference>
<feature type="compositionally biased region" description="Polar residues" evidence="1">
    <location>
        <begin position="246"/>
        <end position="256"/>
    </location>
</feature>
<dbReference type="HOGENOM" id="CLU_1085393_0_0_11"/>
<evidence type="ECO:0000259" key="2">
    <source>
        <dbReference type="PROSITE" id="PS50263"/>
    </source>
</evidence>
<dbReference type="STRING" id="882083.SacmaDRAFT_2567"/>
<evidence type="ECO:0000313" key="3">
    <source>
        <dbReference type="EMBL" id="EHR50809.1"/>
    </source>
</evidence>
<dbReference type="InterPro" id="IPR003010">
    <property type="entry name" value="C-N_Hydrolase"/>
</dbReference>
<feature type="region of interest" description="Disordered" evidence="1">
    <location>
        <begin position="168"/>
        <end position="256"/>
    </location>
</feature>
<dbReference type="InterPro" id="IPR036526">
    <property type="entry name" value="C-N_Hydrolase_sf"/>
</dbReference>
<feature type="compositionally biased region" description="Low complexity" evidence="1">
    <location>
        <begin position="206"/>
        <end position="219"/>
    </location>
</feature>
<evidence type="ECO:0000256" key="1">
    <source>
        <dbReference type="SAM" id="MobiDB-lite"/>
    </source>
</evidence>
<accession>H5X0L3</accession>
<sequence>MRQPLSLAVAQPWCVGLDVASNVRAHAQAVRAAGARVVVFPELSLTGYELDAPAVATDDPRLAQLEVACAETGSIALVGAPVADQRGRAYIAMLAVDGTRTTVAYRKMWLGTAELERFSPGEEPGSLEVDGWRLGLAIRKDTGVASHSTDTAALGIDAYVAGTVKAASEAPTQRGGPGGSPPNTACGSRWPASPGRRAGASNTPRAGPASAMPPAGSSPKRAPNPATSRGRCFVEAPSAPRVSAESVPSQCRVSAE</sequence>